<dbReference type="InParanoid" id="H2AYG7"/>
<dbReference type="HOGENOM" id="CLU_1489238_0_0_1"/>
<evidence type="ECO:0000313" key="2">
    <source>
        <dbReference type="EMBL" id="CCF59417.1"/>
    </source>
</evidence>
<evidence type="ECO:0000256" key="1">
    <source>
        <dbReference type="SAM" id="Phobius"/>
    </source>
</evidence>
<keyword evidence="3" id="KW-1185">Reference proteome</keyword>
<evidence type="ECO:0000313" key="3">
    <source>
        <dbReference type="Proteomes" id="UP000005220"/>
    </source>
</evidence>
<dbReference type="RefSeq" id="XP_003958552.1">
    <property type="nucleotide sequence ID" value="XM_003958503.1"/>
</dbReference>
<feature type="transmembrane region" description="Helical" evidence="1">
    <location>
        <begin position="128"/>
        <end position="148"/>
    </location>
</feature>
<sequence length="181" mass="20775">MFSMGFAGRTENLEKRSIDQESQVEKKTTSWLTESVRGQQVAFFIFTLAHCYRFIWDFFMDENVEVHLKYFIPSLLLELLISGTVCDTKLGDKMDFFMSKKSLIAWSIVQVTSLLGFLILFYQGKCSALILQIWCVIFIIAYPVFIITNIVRKLSPGQEYMATALLYATIPMLSSGVMRLS</sequence>
<keyword evidence="1" id="KW-0472">Membrane</keyword>
<dbReference type="KEGG" id="kaf:KAFR_0G03840"/>
<name>H2AYG7_KAZAF</name>
<feature type="transmembrane region" description="Helical" evidence="1">
    <location>
        <begin position="160"/>
        <end position="178"/>
    </location>
</feature>
<dbReference type="EMBL" id="HE650827">
    <property type="protein sequence ID" value="CCF59417.1"/>
    <property type="molecule type" value="Genomic_DNA"/>
</dbReference>
<dbReference type="Proteomes" id="UP000005220">
    <property type="component" value="Chromosome 7"/>
</dbReference>
<keyword evidence="1" id="KW-1133">Transmembrane helix</keyword>
<feature type="transmembrane region" description="Helical" evidence="1">
    <location>
        <begin position="103"/>
        <end position="122"/>
    </location>
</feature>
<dbReference type="GeneID" id="13887396"/>
<dbReference type="AlphaFoldDB" id="H2AYG7"/>
<protein>
    <submittedName>
        <fullName evidence="2">Uncharacterized protein</fullName>
    </submittedName>
</protein>
<organism evidence="2 3">
    <name type="scientific">Kazachstania africana (strain ATCC 22294 / BCRC 22015 / CBS 2517 / CECT 1963 / NBRC 1671 / NRRL Y-8276)</name>
    <name type="common">Yeast</name>
    <name type="synonym">Kluyveromyces africanus</name>
    <dbReference type="NCBI Taxonomy" id="1071382"/>
    <lineage>
        <taxon>Eukaryota</taxon>
        <taxon>Fungi</taxon>
        <taxon>Dikarya</taxon>
        <taxon>Ascomycota</taxon>
        <taxon>Saccharomycotina</taxon>
        <taxon>Saccharomycetes</taxon>
        <taxon>Saccharomycetales</taxon>
        <taxon>Saccharomycetaceae</taxon>
        <taxon>Kazachstania</taxon>
    </lineage>
</organism>
<keyword evidence="1" id="KW-0812">Transmembrane</keyword>
<proteinExistence type="predicted"/>
<accession>H2AYG7</accession>
<gene>
    <name evidence="2" type="primary">KAFR0G03840</name>
    <name evidence="2" type="ORF">KAFR_0G03840</name>
</gene>
<reference evidence="2 3" key="1">
    <citation type="journal article" date="2011" name="Proc. Natl. Acad. Sci. U.S.A.">
        <title>Evolutionary erosion of yeast sex chromosomes by mating-type switching accidents.</title>
        <authorList>
            <person name="Gordon J.L."/>
            <person name="Armisen D."/>
            <person name="Proux-Wera E."/>
            <person name="Oheigeartaigh S.S."/>
            <person name="Byrne K.P."/>
            <person name="Wolfe K.H."/>
        </authorList>
    </citation>
    <scope>NUCLEOTIDE SEQUENCE [LARGE SCALE GENOMIC DNA]</scope>
    <source>
        <strain evidence="3">ATCC 22294 / BCRC 22015 / CBS 2517 / CECT 1963 / NBRC 1671 / NRRL Y-8276</strain>
    </source>
</reference>